<dbReference type="NCBIfam" id="NF005559">
    <property type="entry name" value="PRK07231.1"/>
    <property type="match status" value="1"/>
</dbReference>
<keyword evidence="2" id="KW-0560">Oxidoreductase</keyword>
<dbReference type="PROSITE" id="PS00061">
    <property type="entry name" value="ADH_SHORT"/>
    <property type="match status" value="1"/>
</dbReference>
<dbReference type="PANTHER" id="PTHR24321:SF8">
    <property type="entry name" value="ESTRADIOL 17-BETA-DEHYDROGENASE 8-RELATED"/>
    <property type="match status" value="1"/>
</dbReference>
<protein>
    <submittedName>
        <fullName evidence="3">3-oxoacyl-[acyl-carrier protein] reductase</fullName>
    </submittedName>
</protein>
<dbReference type="CDD" id="cd05233">
    <property type="entry name" value="SDR_c"/>
    <property type="match status" value="1"/>
</dbReference>
<sequence length="261" mass="27270">MRIDFTGKVVIITGGAGGLGKAFTLEFATAGAEVVCNDLDPAAGEAVIAEAADMPGRIHFVGGSMGLPETCDALAAKARDLGGVDILCNNVGIQPPTSYVPAHDLDDALWDAILTVNLKSYFWMVKRCVPMMQAKGKGVIINTASVQGLQSQKGAAAYAASKGGIISMTRQLALEYAEDNIRVVAIAPGTFDTPLLRDVAAGIPDKGYMERLRQAYPMKRFGDPAELARVVAFLASDGASFLTGECVTVDGGIMAQGGWAQ</sequence>
<dbReference type="AlphaFoldDB" id="A0A397PEI4"/>
<comment type="caution">
    <text evidence="3">The sequence shown here is derived from an EMBL/GenBank/DDBJ whole genome shotgun (WGS) entry which is preliminary data.</text>
</comment>
<dbReference type="PRINTS" id="PR00081">
    <property type="entry name" value="GDHRDH"/>
</dbReference>
<dbReference type="PANTHER" id="PTHR24321">
    <property type="entry name" value="DEHYDROGENASES, SHORT CHAIN"/>
    <property type="match status" value="1"/>
</dbReference>
<dbReference type="InterPro" id="IPR020904">
    <property type="entry name" value="Sc_DH/Rdtase_CS"/>
</dbReference>
<evidence type="ECO:0000256" key="1">
    <source>
        <dbReference type="ARBA" id="ARBA00006484"/>
    </source>
</evidence>
<keyword evidence="4" id="KW-1185">Reference proteome</keyword>
<organism evidence="3 4">
    <name type="scientific">Hephaestia caeni</name>
    <dbReference type="NCBI Taxonomy" id="645617"/>
    <lineage>
        <taxon>Bacteria</taxon>
        <taxon>Pseudomonadati</taxon>
        <taxon>Pseudomonadota</taxon>
        <taxon>Alphaproteobacteria</taxon>
        <taxon>Sphingomonadales</taxon>
        <taxon>Sphingomonadaceae</taxon>
        <taxon>Hephaestia</taxon>
    </lineage>
</organism>
<dbReference type="GO" id="GO:0016491">
    <property type="term" value="F:oxidoreductase activity"/>
    <property type="evidence" value="ECO:0007669"/>
    <property type="project" value="UniProtKB-KW"/>
</dbReference>
<evidence type="ECO:0000256" key="2">
    <source>
        <dbReference type="ARBA" id="ARBA00023002"/>
    </source>
</evidence>
<dbReference type="FunFam" id="3.40.50.720:FF:000084">
    <property type="entry name" value="Short-chain dehydrogenase reductase"/>
    <property type="match status" value="1"/>
</dbReference>
<dbReference type="RefSeq" id="WP_147373660.1">
    <property type="nucleotide sequence ID" value="NZ_QXDC01000002.1"/>
</dbReference>
<name>A0A397PEI4_9SPHN</name>
<evidence type="ECO:0000313" key="4">
    <source>
        <dbReference type="Proteomes" id="UP000266568"/>
    </source>
</evidence>
<reference evidence="3 4" key="1">
    <citation type="submission" date="2018-08" db="EMBL/GenBank/DDBJ databases">
        <title>Genomic Encyclopedia of Type Strains, Phase IV (KMG-IV): sequencing the most valuable type-strain genomes for metagenomic binning, comparative biology and taxonomic classification.</title>
        <authorList>
            <person name="Goeker M."/>
        </authorList>
    </citation>
    <scope>NUCLEOTIDE SEQUENCE [LARGE SCALE GENOMIC DNA]</scope>
    <source>
        <strain evidence="3 4">DSM 25527</strain>
    </source>
</reference>
<dbReference type="Proteomes" id="UP000266568">
    <property type="component" value="Unassembled WGS sequence"/>
</dbReference>
<evidence type="ECO:0000313" key="3">
    <source>
        <dbReference type="EMBL" id="RIA46833.1"/>
    </source>
</evidence>
<dbReference type="SUPFAM" id="SSF51735">
    <property type="entry name" value="NAD(P)-binding Rossmann-fold domains"/>
    <property type="match status" value="1"/>
</dbReference>
<dbReference type="EMBL" id="QXDC01000002">
    <property type="protein sequence ID" value="RIA46833.1"/>
    <property type="molecule type" value="Genomic_DNA"/>
</dbReference>
<accession>A0A397PEI4</accession>
<comment type="similarity">
    <text evidence="1">Belongs to the short-chain dehydrogenases/reductases (SDR) family.</text>
</comment>
<dbReference type="OrthoDB" id="9792355at2"/>
<dbReference type="InterPro" id="IPR036291">
    <property type="entry name" value="NAD(P)-bd_dom_sf"/>
</dbReference>
<dbReference type="PRINTS" id="PR00080">
    <property type="entry name" value="SDRFAMILY"/>
</dbReference>
<proteinExistence type="inferred from homology"/>
<gene>
    <name evidence="3" type="ORF">DFR49_1393</name>
</gene>
<dbReference type="Gene3D" id="3.40.50.720">
    <property type="entry name" value="NAD(P)-binding Rossmann-like Domain"/>
    <property type="match status" value="1"/>
</dbReference>
<dbReference type="InterPro" id="IPR002347">
    <property type="entry name" value="SDR_fam"/>
</dbReference>
<dbReference type="Pfam" id="PF13561">
    <property type="entry name" value="adh_short_C2"/>
    <property type="match status" value="1"/>
</dbReference>